<organism evidence="3 4">
    <name type="scientific">Apiotrichum porosum</name>
    <dbReference type="NCBI Taxonomy" id="105984"/>
    <lineage>
        <taxon>Eukaryota</taxon>
        <taxon>Fungi</taxon>
        <taxon>Dikarya</taxon>
        <taxon>Basidiomycota</taxon>
        <taxon>Agaricomycotina</taxon>
        <taxon>Tremellomycetes</taxon>
        <taxon>Trichosporonales</taxon>
        <taxon>Trichosporonaceae</taxon>
        <taxon>Apiotrichum</taxon>
    </lineage>
</organism>
<name>A0A427XQC4_9TREE</name>
<sequence length="296" mass="32787">MSSVFDERDGTATPCLEVDLFADPRTWTGEQPELKIIPWDPDEFSDFEAVDDSEDDFDTMSHDGHGSGGQSTPTSMSRTPRLLGKTKPKSKSKTTKTKTEPHAVDFIPILHSDDSHDHLSVASDTTTRYLTASPASLSTLHEDEYVPCTECKADKSVPDYLKGQMYPTEDLQSHIDYFHSDKERMLRWVDSFSVNREEDGGWGSREAFPCPSVGCHAVFVVASAFAQHVVTAHIRDTGPPPMLDPEFMLALATAAAGGAGDLARHAKSHMRRLEKEAGVVREEKVVVVRRKKRSPN</sequence>
<dbReference type="AlphaFoldDB" id="A0A427XQC4"/>
<dbReference type="GeneID" id="39592992"/>
<feature type="region of interest" description="Disordered" evidence="1">
    <location>
        <begin position="38"/>
        <end position="99"/>
    </location>
</feature>
<protein>
    <recommendedName>
        <fullName evidence="2">C2H2-type domain-containing protein</fullName>
    </recommendedName>
</protein>
<gene>
    <name evidence="3" type="ORF">EHS24_008449</name>
</gene>
<evidence type="ECO:0000256" key="1">
    <source>
        <dbReference type="SAM" id="MobiDB-lite"/>
    </source>
</evidence>
<feature type="domain" description="C2H2-type" evidence="2">
    <location>
        <begin position="210"/>
        <end position="233"/>
    </location>
</feature>
<feature type="compositionally biased region" description="Basic residues" evidence="1">
    <location>
        <begin position="84"/>
        <end position="96"/>
    </location>
</feature>
<comment type="caution">
    <text evidence="3">The sequence shown here is derived from an EMBL/GenBank/DDBJ whole genome shotgun (WGS) entry which is preliminary data.</text>
</comment>
<accession>A0A427XQC4</accession>
<dbReference type="PROSITE" id="PS00028">
    <property type="entry name" value="ZINC_FINGER_C2H2_1"/>
    <property type="match status" value="1"/>
</dbReference>
<evidence type="ECO:0000259" key="2">
    <source>
        <dbReference type="PROSITE" id="PS00028"/>
    </source>
</evidence>
<feature type="compositionally biased region" description="Acidic residues" evidence="1">
    <location>
        <begin position="40"/>
        <end position="58"/>
    </location>
</feature>
<dbReference type="RefSeq" id="XP_028475736.1">
    <property type="nucleotide sequence ID" value="XM_028623762.1"/>
</dbReference>
<evidence type="ECO:0000313" key="3">
    <source>
        <dbReference type="EMBL" id="RSH81017.1"/>
    </source>
</evidence>
<dbReference type="InterPro" id="IPR013087">
    <property type="entry name" value="Znf_C2H2_type"/>
</dbReference>
<dbReference type="Proteomes" id="UP000279236">
    <property type="component" value="Unassembled WGS sequence"/>
</dbReference>
<keyword evidence="4" id="KW-1185">Reference proteome</keyword>
<evidence type="ECO:0000313" key="4">
    <source>
        <dbReference type="Proteomes" id="UP000279236"/>
    </source>
</evidence>
<dbReference type="EMBL" id="RSCE01000007">
    <property type="protein sequence ID" value="RSH81017.1"/>
    <property type="molecule type" value="Genomic_DNA"/>
</dbReference>
<proteinExistence type="predicted"/>
<reference evidence="3 4" key="1">
    <citation type="submission" date="2018-11" db="EMBL/GenBank/DDBJ databases">
        <title>Genome sequence of Apiotrichum porosum DSM 27194.</title>
        <authorList>
            <person name="Aliyu H."/>
            <person name="Gorte O."/>
            <person name="Ochsenreither K."/>
        </authorList>
    </citation>
    <scope>NUCLEOTIDE SEQUENCE [LARGE SCALE GENOMIC DNA]</scope>
    <source>
        <strain evidence="3 4">DSM 27194</strain>
    </source>
</reference>